<organism evidence="2">
    <name type="scientific">Alexandrium catenella</name>
    <name type="common">Red tide dinoflagellate</name>
    <name type="synonym">Gonyaulax catenella</name>
    <dbReference type="NCBI Taxonomy" id="2925"/>
    <lineage>
        <taxon>Eukaryota</taxon>
        <taxon>Sar</taxon>
        <taxon>Alveolata</taxon>
        <taxon>Dinophyceae</taxon>
        <taxon>Gonyaulacales</taxon>
        <taxon>Pyrocystaceae</taxon>
        <taxon>Alexandrium</taxon>
    </lineage>
</organism>
<accession>A0A7S1RZG4</accession>
<dbReference type="EMBL" id="HBGE01096132">
    <property type="protein sequence ID" value="CAD9180432.1"/>
    <property type="molecule type" value="Transcribed_RNA"/>
</dbReference>
<proteinExistence type="predicted"/>
<reference evidence="2" key="1">
    <citation type="submission" date="2021-01" db="EMBL/GenBank/DDBJ databases">
        <authorList>
            <person name="Corre E."/>
            <person name="Pelletier E."/>
            <person name="Niang G."/>
            <person name="Scheremetjew M."/>
            <person name="Finn R."/>
            <person name="Kale V."/>
            <person name="Holt S."/>
            <person name="Cochrane G."/>
            <person name="Meng A."/>
            <person name="Brown T."/>
            <person name="Cohen L."/>
        </authorList>
    </citation>
    <scope>NUCLEOTIDE SEQUENCE</scope>
    <source>
        <strain evidence="2">OF101</strain>
    </source>
</reference>
<feature type="signal peptide" evidence="1">
    <location>
        <begin position="1"/>
        <end position="25"/>
    </location>
</feature>
<evidence type="ECO:0000313" key="2">
    <source>
        <dbReference type="EMBL" id="CAD9180432.1"/>
    </source>
</evidence>
<keyword evidence="1" id="KW-0732">Signal</keyword>
<protein>
    <submittedName>
        <fullName evidence="2">Uncharacterized protein</fullName>
    </submittedName>
</protein>
<feature type="chain" id="PRO_5030523101" evidence="1">
    <location>
        <begin position="26"/>
        <end position="326"/>
    </location>
</feature>
<evidence type="ECO:0000256" key="1">
    <source>
        <dbReference type="SAM" id="SignalP"/>
    </source>
</evidence>
<name>A0A7S1RZG4_ALECA</name>
<sequence>MRCLRGRGHCYPLLAAWWLVHPGASVRLAAGPKQGFRDLSALITNLNLDLGPMGARDVEFEGLLDGLFDKVLLSADPSHGPALARRVAHVERVAVCLSGQLRTFLDDDVQAGFAEYFHRPGYEYFISTDEDVDLSKSSIGRYVQSVTVNNTGPDHELMKKCPTGTLMHRFLLPMVSRYVACHNEITALEHKKGIRYDYVLRARPDHLFLDAFPSAADLLERFAPGRDVLLLDDHIAVARRQKMGTILLTPLRAYGECHDVAEWSVACNKTITHLHDKKSPCCPMRMVAKYEENSAAVAGYEFTTNLFGSCTLALKVKNRDNRCFFR</sequence>
<gene>
    <name evidence="2" type="ORF">ACAT0790_LOCUS57204</name>
</gene>
<dbReference type="AlphaFoldDB" id="A0A7S1RZG4"/>